<proteinExistence type="predicted"/>
<keyword evidence="3" id="KW-1185">Reference proteome</keyword>
<keyword evidence="1" id="KW-0732">Signal</keyword>
<feature type="signal peptide" evidence="1">
    <location>
        <begin position="1"/>
        <end position="20"/>
    </location>
</feature>
<evidence type="ECO:0000313" key="2">
    <source>
        <dbReference type="EMBL" id="WZH45617.1"/>
    </source>
</evidence>
<dbReference type="EMBL" id="CP151262">
    <property type="protein sequence ID" value="WZH45617.1"/>
    <property type="molecule type" value="Genomic_DNA"/>
</dbReference>
<sequence>MFRIILFFFSICMLAPLATGADTAIRRDSAPGPGKQLYTLVLKTGTDTSAAVDFAKSILKIDAMPPWVEIDNEFKLTTIEASPDQVAELAIHLDIERVVQVEITTQGQGVSEEENISKKRYYINPIEYRNRTQFEATSLSLKALLNDEITEFKSRWMVYLSDEDKSRAESVEGVRSVTPMKSCVQGAYVVEPIDRDDQEQCKATDSTIKSLLRDHVRTVWTTDGNIQKWTVRNVSFEQVSQIESINGVLATRPALKGRRCGTTTRSAELAHLMREEEVKYQTQKNAVNPAVSPT</sequence>
<protein>
    <submittedName>
        <fullName evidence="2">Subtilisin</fullName>
    </submittedName>
</protein>
<dbReference type="Proteomes" id="UP001489902">
    <property type="component" value="Chromosome 3"/>
</dbReference>
<name>A0ABZ2X075_9HYPO</name>
<organism evidence="2 3">
    <name type="scientific">Fusarium acuminatum</name>
    <dbReference type="NCBI Taxonomy" id="5515"/>
    <lineage>
        <taxon>Eukaryota</taxon>
        <taxon>Fungi</taxon>
        <taxon>Dikarya</taxon>
        <taxon>Ascomycota</taxon>
        <taxon>Pezizomycotina</taxon>
        <taxon>Sordariomycetes</taxon>
        <taxon>Hypocreomycetidae</taxon>
        <taxon>Hypocreales</taxon>
        <taxon>Nectriaceae</taxon>
        <taxon>Fusarium</taxon>
        <taxon>Fusarium tricinctum species complex</taxon>
    </lineage>
</organism>
<gene>
    <name evidence="2" type="ORF">QYS62_006681</name>
</gene>
<evidence type="ECO:0000256" key="1">
    <source>
        <dbReference type="SAM" id="SignalP"/>
    </source>
</evidence>
<evidence type="ECO:0000313" key="3">
    <source>
        <dbReference type="Proteomes" id="UP001489902"/>
    </source>
</evidence>
<reference evidence="2 3" key="1">
    <citation type="submission" date="2024-04" db="EMBL/GenBank/DDBJ databases">
        <title>Complete genome sequence of Fusarium acuminatum.</title>
        <authorList>
            <person name="Lan B."/>
        </authorList>
    </citation>
    <scope>NUCLEOTIDE SEQUENCE [LARGE SCALE GENOMIC DNA]</scope>
    <source>
        <strain evidence="2">1A</strain>
    </source>
</reference>
<feature type="chain" id="PRO_5046213531" evidence="1">
    <location>
        <begin position="21"/>
        <end position="294"/>
    </location>
</feature>
<accession>A0ABZ2X075</accession>